<proteinExistence type="predicted"/>
<gene>
    <name evidence="1" type="ORF">JOD01_002480</name>
</gene>
<evidence type="ECO:0008006" key="3">
    <source>
        <dbReference type="Google" id="ProtNLM"/>
    </source>
</evidence>
<evidence type="ECO:0000313" key="2">
    <source>
        <dbReference type="Proteomes" id="UP000717624"/>
    </source>
</evidence>
<dbReference type="EMBL" id="JAFBEB010000008">
    <property type="protein sequence ID" value="MBM7590868.1"/>
    <property type="molecule type" value="Genomic_DNA"/>
</dbReference>
<accession>A0A939BSV1</accession>
<protein>
    <recommendedName>
        <fullName evidence="3">Tail fiber protein</fullName>
    </recommendedName>
</protein>
<reference evidence="1" key="1">
    <citation type="submission" date="2021-01" db="EMBL/GenBank/DDBJ databases">
        <title>Genomic Encyclopedia of Type Strains, Phase IV (KMG-IV): sequencing the most valuable type-strain genomes for metagenomic binning, comparative biology and taxonomic classification.</title>
        <authorList>
            <person name="Goeker M."/>
        </authorList>
    </citation>
    <scope>NUCLEOTIDE SEQUENCE</scope>
    <source>
        <strain evidence="1">DSM 25523</strain>
    </source>
</reference>
<dbReference type="RefSeq" id="WP_204518618.1">
    <property type="nucleotide sequence ID" value="NZ_BAABIN010000005.1"/>
</dbReference>
<evidence type="ECO:0000313" key="1">
    <source>
        <dbReference type="EMBL" id="MBM7590868.1"/>
    </source>
</evidence>
<name>A0A939BSV1_9BACL</name>
<dbReference type="Proteomes" id="UP000717624">
    <property type="component" value="Unassembled WGS sequence"/>
</dbReference>
<keyword evidence="2" id="KW-1185">Reference proteome</keyword>
<dbReference type="AlphaFoldDB" id="A0A939BSV1"/>
<organism evidence="1 2">
    <name type="scientific">Brevibacillus fulvus</name>
    <dbReference type="NCBI Taxonomy" id="1125967"/>
    <lineage>
        <taxon>Bacteria</taxon>
        <taxon>Bacillati</taxon>
        <taxon>Bacillota</taxon>
        <taxon>Bacilli</taxon>
        <taxon>Bacillales</taxon>
        <taxon>Paenibacillaceae</taxon>
        <taxon>Brevibacillus</taxon>
    </lineage>
</organism>
<comment type="caution">
    <text evidence="1">The sequence shown here is derived from an EMBL/GenBank/DDBJ whole genome shotgun (WGS) entry which is preliminary data.</text>
</comment>
<sequence>MMSEILRDHGLGKGLNGADKKALIDAVNAADTNQSTVKTNIINALLAKDANLPLSNASTFADIIAAIPSIYIGKKWAMGTFSLPGTSSSYTVTGLGFVPSMILLHYATTSDDPTATIDVALQAKTYGGSTTTWKQSVAGMSTKTLPAAKPTGNSFVVTQAFSSSYTMYARWYAFE</sequence>